<dbReference type="RefSeq" id="WP_092170047.1">
    <property type="nucleotide sequence ID" value="NZ_FNZH01000001.1"/>
</dbReference>
<evidence type="ECO:0000313" key="2">
    <source>
        <dbReference type="Proteomes" id="UP000199403"/>
    </source>
</evidence>
<accession>A0A1H6UQH5</accession>
<dbReference type="STRING" id="1416801.SAMN05192553_101958"/>
<evidence type="ECO:0000313" key="1">
    <source>
        <dbReference type="EMBL" id="SEI94468.1"/>
    </source>
</evidence>
<protein>
    <submittedName>
        <fullName evidence="1">Uncharacterized protein</fullName>
    </submittedName>
</protein>
<reference evidence="2" key="1">
    <citation type="submission" date="2016-10" db="EMBL/GenBank/DDBJ databases">
        <authorList>
            <person name="Varghese N."/>
            <person name="Submissions S."/>
        </authorList>
    </citation>
    <scope>NUCLEOTIDE SEQUENCE [LARGE SCALE GENOMIC DNA]</scope>
    <source>
        <strain evidence="2">IBRC-M 10761</strain>
    </source>
</reference>
<organism evidence="1 2">
    <name type="scientific">Cyclobacterium xiamenense</name>
    <dbReference type="NCBI Taxonomy" id="1297121"/>
    <lineage>
        <taxon>Bacteria</taxon>
        <taxon>Pseudomonadati</taxon>
        <taxon>Bacteroidota</taxon>
        <taxon>Cytophagia</taxon>
        <taxon>Cytophagales</taxon>
        <taxon>Cyclobacteriaceae</taxon>
        <taxon>Cyclobacterium</taxon>
    </lineage>
</organism>
<proteinExistence type="predicted"/>
<name>A0A1H6UQH5_9BACT</name>
<gene>
    <name evidence="1" type="ORF">SAMN05192553_101958</name>
</gene>
<dbReference type="EMBL" id="FNZH01000001">
    <property type="protein sequence ID" value="SEI94468.1"/>
    <property type="molecule type" value="Genomic_DNA"/>
</dbReference>
<dbReference type="AlphaFoldDB" id="A0A1H6UQH5"/>
<dbReference type="OrthoDB" id="9911980at2"/>
<keyword evidence="2" id="KW-1185">Reference proteome</keyword>
<dbReference type="Proteomes" id="UP000199403">
    <property type="component" value="Unassembled WGS sequence"/>
</dbReference>
<sequence length="230" mass="26116">MRNLAFITALLIFTDCTNSSPKLVDTSYQGATYSLQLERTVDLGFTKLSAQSSGDGFRQATGELDYVFSQVWGDYQYRMHPKWIGEIFNFTLRFSGREVDKDLFIKVADEIRQQSGIYFELKEEKIAAQCIQVNDQVALTSHIYRMEGAALEGLELSDGMLSAKGMTIDGLVKYLNSLHDEKYYFYEGSDSGEYYFELDVSNPEKLGRSLIIYGISLENCQVDVNVVEIK</sequence>